<gene>
    <name evidence="1" type="ORF">MGALJ_53620</name>
</gene>
<dbReference type="AlphaFoldDB" id="A0A9W4FIE5"/>
<dbReference type="Proteomes" id="UP000465785">
    <property type="component" value="Chromosome"/>
</dbReference>
<organism evidence="1 2">
    <name type="scientific">Mycobacterium gallinarum</name>
    <dbReference type="NCBI Taxonomy" id="39689"/>
    <lineage>
        <taxon>Bacteria</taxon>
        <taxon>Bacillati</taxon>
        <taxon>Actinomycetota</taxon>
        <taxon>Actinomycetes</taxon>
        <taxon>Mycobacteriales</taxon>
        <taxon>Mycobacteriaceae</taxon>
        <taxon>Mycobacterium</taxon>
    </lineage>
</organism>
<sequence>MTSPTMFRTPYDIRVDLVKDTIMARTKLDDKDAADLAVDILKVLTSIPEKMR</sequence>
<dbReference type="InterPro" id="IPR046274">
    <property type="entry name" value="DUF6307"/>
</dbReference>
<dbReference type="KEGG" id="mgau:MGALJ_53620"/>
<dbReference type="EMBL" id="AP022601">
    <property type="protein sequence ID" value="BBY95693.1"/>
    <property type="molecule type" value="Genomic_DNA"/>
</dbReference>
<evidence type="ECO:0000313" key="2">
    <source>
        <dbReference type="Proteomes" id="UP000465785"/>
    </source>
</evidence>
<protein>
    <submittedName>
        <fullName evidence="1">Uncharacterized protein</fullName>
    </submittedName>
</protein>
<name>A0A9W4FIE5_9MYCO</name>
<dbReference type="Pfam" id="PF19826">
    <property type="entry name" value="DUF6307"/>
    <property type="match status" value="1"/>
</dbReference>
<dbReference type="RefSeq" id="WP_174262176.1">
    <property type="nucleotide sequence ID" value="NZ_AP022601.1"/>
</dbReference>
<evidence type="ECO:0000313" key="1">
    <source>
        <dbReference type="EMBL" id="BBY95693.1"/>
    </source>
</evidence>
<keyword evidence="2" id="KW-1185">Reference proteome</keyword>
<accession>A0A9W4FIE5</accession>
<proteinExistence type="predicted"/>
<reference evidence="1 2" key="1">
    <citation type="journal article" date="2019" name="Emerg. Microbes Infect.">
        <title>Comprehensive subspecies identification of 175 nontuberculous mycobacteria species based on 7547 genomic profiles.</title>
        <authorList>
            <person name="Matsumoto Y."/>
            <person name="Kinjo T."/>
            <person name="Motooka D."/>
            <person name="Nabeya D."/>
            <person name="Jung N."/>
            <person name="Uechi K."/>
            <person name="Horii T."/>
            <person name="Iida T."/>
            <person name="Fujita J."/>
            <person name="Nakamura S."/>
        </authorList>
    </citation>
    <scope>NUCLEOTIDE SEQUENCE [LARGE SCALE GENOMIC DNA]</scope>
    <source>
        <strain evidence="1 2">JCM 6399</strain>
    </source>
</reference>